<sequence length="62" mass="6829">MGGPYTDSPWIRQAYHPMPRFGNNHALIGSWVVGDRACGMGIREDVGRITKDSSCFVPHAIV</sequence>
<keyword evidence="2" id="KW-0479">Metal-binding</keyword>
<evidence type="ECO:0000313" key="8">
    <source>
        <dbReference type="Proteomes" id="UP000289555"/>
    </source>
</evidence>
<keyword evidence="1" id="KW-0436">Ligase</keyword>
<reference evidence="8" key="1">
    <citation type="journal article" date="2019" name="Microbiol. Resour. Announc.">
        <title>Complete Genome Sequence of Halomonas olivaria, a Moderately Halophilic Bacterium Isolated from Olive Processing Effluents, Obtained by Nanopore Sequencing.</title>
        <authorList>
            <person name="Nagata S."/>
            <person name="Ii K.M."/>
            <person name="Tsukimi T."/>
            <person name="Miura M.C."/>
            <person name="Galipon J."/>
            <person name="Arakawa K."/>
        </authorList>
    </citation>
    <scope>NUCLEOTIDE SEQUENCE [LARGE SCALE GENOMIC DNA]</scope>
    <source>
        <strain evidence="8">TYRC17</strain>
    </source>
</reference>
<evidence type="ECO:0000313" key="7">
    <source>
        <dbReference type="EMBL" id="BBI53647.1"/>
    </source>
</evidence>
<evidence type="ECO:0000256" key="1">
    <source>
        <dbReference type="ARBA" id="ARBA00022598"/>
    </source>
</evidence>
<evidence type="ECO:0000256" key="3">
    <source>
        <dbReference type="ARBA" id="ARBA00022741"/>
    </source>
</evidence>
<proteinExistence type="predicted"/>
<evidence type="ECO:0000256" key="4">
    <source>
        <dbReference type="ARBA" id="ARBA00022840"/>
    </source>
</evidence>
<accession>A0ABM7GSE4</accession>
<keyword evidence="8" id="KW-1185">Reference proteome</keyword>
<keyword evidence="3" id="KW-0547">Nucleotide-binding</keyword>
<dbReference type="SUPFAM" id="SSF56059">
    <property type="entry name" value="Glutathione synthetase ATP-binding domain-like"/>
    <property type="match status" value="1"/>
</dbReference>
<dbReference type="Proteomes" id="UP000289555">
    <property type="component" value="Chromosome"/>
</dbReference>
<organism evidence="7 8">
    <name type="scientific">Vreelandella olivaria</name>
    <dbReference type="NCBI Taxonomy" id="390919"/>
    <lineage>
        <taxon>Bacteria</taxon>
        <taxon>Pseudomonadati</taxon>
        <taxon>Pseudomonadota</taxon>
        <taxon>Gammaproteobacteria</taxon>
        <taxon>Oceanospirillales</taxon>
        <taxon>Halomonadaceae</taxon>
        <taxon>Vreelandella</taxon>
    </lineage>
</organism>
<dbReference type="InterPro" id="IPR005494">
    <property type="entry name" value="GSPS_pre-ATP-grasp-like_dom"/>
</dbReference>
<evidence type="ECO:0000256" key="5">
    <source>
        <dbReference type="ARBA" id="ARBA00022842"/>
    </source>
</evidence>
<evidence type="ECO:0000259" key="6">
    <source>
        <dbReference type="Pfam" id="PF03738"/>
    </source>
</evidence>
<dbReference type="Pfam" id="PF03738">
    <property type="entry name" value="GSP_synth"/>
    <property type="match status" value="1"/>
</dbReference>
<gene>
    <name evidence="7" type="ORF">HORIV_60680</name>
</gene>
<evidence type="ECO:0000256" key="2">
    <source>
        <dbReference type="ARBA" id="ARBA00022723"/>
    </source>
</evidence>
<name>A0ABM7GSE4_9GAMM</name>
<feature type="domain" description="Glutathionylspermidine synthase pre-ATP-grasp-like" evidence="6">
    <location>
        <begin position="3"/>
        <end position="61"/>
    </location>
</feature>
<dbReference type="EMBL" id="AP019416">
    <property type="protein sequence ID" value="BBI53647.1"/>
    <property type="molecule type" value="Genomic_DNA"/>
</dbReference>
<keyword evidence="4" id="KW-0067">ATP-binding</keyword>
<protein>
    <recommendedName>
        <fullName evidence="6">Glutathionylspermidine synthase pre-ATP-grasp-like domain-containing protein</fullName>
    </recommendedName>
</protein>
<keyword evidence="5" id="KW-0460">Magnesium</keyword>